<gene>
    <name evidence="3" type="ORF">BU26DRAFT_549972</name>
</gene>
<feature type="non-terminal residue" evidence="3">
    <location>
        <position position="408"/>
    </location>
</feature>
<dbReference type="GeneID" id="54585355"/>
<organism evidence="3 4">
    <name type="scientific">Trematosphaeria pertusa</name>
    <dbReference type="NCBI Taxonomy" id="390896"/>
    <lineage>
        <taxon>Eukaryota</taxon>
        <taxon>Fungi</taxon>
        <taxon>Dikarya</taxon>
        <taxon>Ascomycota</taxon>
        <taxon>Pezizomycotina</taxon>
        <taxon>Dothideomycetes</taxon>
        <taxon>Pleosporomycetidae</taxon>
        <taxon>Pleosporales</taxon>
        <taxon>Massarineae</taxon>
        <taxon>Trematosphaeriaceae</taxon>
        <taxon>Trematosphaeria</taxon>
    </lineage>
</organism>
<evidence type="ECO:0000259" key="2">
    <source>
        <dbReference type="Pfam" id="PF24758"/>
    </source>
</evidence>
<feature type="compositionally biased region" description="Acidic residues" evidence="1">
    <location>
        <begin position="61"/>
        <end position="70"/>
    </location>
</feature>
<dbReference type="Proteomes" id="UP000800094">
    <property type="component" value="Unassembled WGS sequence"/>
</dbReference>
<keyword evidence="4" id="KW-1185">Reference proteome</keyword>
<evidence type="ECO:0000313" key="4">
    <source>
        <dbReference type="Proteomes" id="UP000800094"/>
    </source>
</evidence>
<dbReference type="RefSeq" id="XP_033686518.1">
    <property type="nucleotide sequence ID" value="XM_033832025.1"/>
</dbReference>
<dbReference type="SUPFAM" id="SSF52047">
    <property type="entry name" value="RNI-like"/>
    <property type="match status" value="1"/>
</dbReference>
<feature type="domain" description="F-box/LRR-repeat protein 15/At3g58940/PEG3-like LRR" evidence="2">
    <location>
        <begin position="162"/>
        <end position="237"/>
    </location>
</feature>
<sequence>MTSPGASTVESTDQNVIIEDGDDITLILYDLKTAGALADHLLARPREIVAKITSIEVETNELIEESDDAESNGSAPSSADDGDAVSVTSSMSQRSDAVEGEGIEEEKVVHKEMNHLCAPLIRIMNAIEASGGSLHEFVWIELDPWDDNGIRPSSFWTALYQHARTLRSLSLGFFTHEVDEVPPPEVSFPALKELEINAVTAHGDNGAAIDKLLKGSSGLESLDLKWPQCNLDSCQITNITWDFTFERLRTLSVDGWDFNPPAFLSFLARCPNVERFYDGVYTYPGDDREVGESLRLPASTFPNLKALEGAGCSPPRSLDEWFDPAASRPIERLRVGVLRSPGAEENGSAWAAHAKSLKVLKIYSNVRDWRPWKLDSEDEAEGSVQEEMRPMAKVCATFCPSSTACENW</sequence>
<accession>A0A6A6ILP2</accession>
<evidence type="ECO:0000313" key="3">
    <source>
        <dbReference type="EMBL" id="KAF2251514.1"/>
    </source>
</evidence>
<dbReference type="OrthoDB" id="3929397at2759"/>
<feature type="region of interest" description="Disordered" evidence="1">
    <location>
        <begin position="61"/>
        <end position="104"/>
    </location>
</feature>
<dbReference type="InterPro" id="IPR032675">
    <property type="entry name" value="LRR_dom_sf"/>
</dbReference>
<dbReference type="EMBL" id="ML987193">
    <property type="protein sequence ID" value="KAF2251514.1"/>
    <property type="molecule type" value="Genomic_DNA"/>
</dbReference>
<name>A0A6A6ILP2_9PLEO</name>
<reference evidence="3" key="1">
    <citation type="journal article" date="2020" name="Stud. Mycol.">
        <title>101 Dothideomycetes genomes: a test case for predicting lifestyles and emergence of pathogens.</title>
        <authorList>
            <person name="Haridas S."/>
            <person name="Albert R."/>
            <person name="Binder M."/>
            <person name="Bloem J."/>
            <person name="Labutti K."/>
            <person name="Salamov A."/>
            <person name="Andreopoulos B."/>
            <person name="Baker S."/>
            <person name="Barry K."/>
            <person name="Bills G."/>
            <person name="Bluhm B."/>
            <person name="Cannon C."/>
            <person name="Castanera R."/>
            <person name="Culley D."/>
            <person name="Daum C."/>
            <person name="Ezra D."/>
            <person name="Gonzalez J."/>
            <person name="Henrissat B."/>
            <person name="Kuo A."/>
            <person name="Liang C."/>
            <person name="Lipzen A."/>
            <person name="Lutzoni F."/>
            <person name="Magnuson J."/>
            <person name="Mondo S."/>
            <person name="Nolan M."/>
            <person name="Ohm R."/>
            <person name="Pangilinan J."/>
            <person name="Park H.-J."/>
            <person name="Ramirez L."/>
            <person name="Alfaro M."/>
            <person name="Sun H."/>
            <person name="Tritt A."/>
            <person name="Yoshinaga Y."/>
            <person name="Zwiers L.-H."/>
            <person name="Turgeon B."/>
            <person name="Goodwin S."/>
            <person name="Spatafora J."/>
            <person name="Crous P."/>
            <person name="Grigoriev I."/>
        </authorList>
    </citation>
    <scope>NUCLEOTIDE SEQUENCE</scope>
    <source>
        <strain evidence="3">CBS 122368</strain>
    </source>
</reference>
<dbReference type="InterPro" id="IPR055411">
    <property type="entry name" value="LRR_FXL15/At3g58940/PEG3-like"/>
</dbReference>
<proteinExistence type="predicted"/>
<dbReference type="Pfam" id="PF24758">
    <property type="entry name" value="LRR_At5g56370"/>
    <property type="match status" value="1"/>
</dbReference>
<feature type="compositionally biased region" description="Polar residues" evidence="1">
    <location>
        <begin position="86"/>
        <end position="95"/>
    </location>
</feature>
<evidence type="ECO:0000256" key="1">
    <source>
        <dbReference type="SAM" id="MobiDB-lite"/>
    </source>
</evidence>
<dbReference type="Gene3D" id="3.80.10.10">
    <property type="entry name" value="Ribonuclease Inhibitor"/>
    <property type="match status" value="1"/>
</dbReference>
<dbReference type="AlphaFoldDB" id="A0A6A6ILP2"/>
<protein>
    <recommendedName>
        <fullName evidence="2">F-box/LRR-repeat protein 15/At3g58940/PEG3-like LRR domain-containing protein</fullName>
    </recommendedName>
</protein>